<evidence type="ECO:0000256" key="1">
    <source>
        <dbReference type="SAM" id="SignalP"/>
    </source>
</evidence>
<proteinExistence type="predicted"/>
<dbReference type="EMBL" id="AZNH01000005">
    <property type="protein sequence ID" value="KID90412.1"/>
    <property type="molecule type" value="Genomic_DNA"/>
</dbReference>
<name>A0A0B4HE01_METGA</name>
<accession>A0A0B4HE01</accession>
<feature type="chain" id="PRO_5002105502" evidence="1">
    <location>
        <begin position="18"/>
        <end position="184"/>
    </location>
</feature>
<keyword evidence="1" id="KW-0732">Signal</keyword>
<gene>
    <name evidence="2" type="ORF">MGU_02289</name>
</gene>
<dbReference type="Proteomes" id="UP000031192">
    <property type="component" value="Unassembled WGS sequence"/>
</dbReference>
<feature type="signal peptide" evidence="1">
    <location>
        <begin position="1"/>
        <end position="17"/>
    </location>
</feature>
<evidence type="ECO:0000313" key="3">
    <source>
        <dbReference type="Proteomes" id="UP000031192"/>
    </source>
</evidence>
<organism evidence="2 3">
    <name type="scientific">Metarhizium guizhouense (strain ARSEF 977)</name>
    <dbReference type="NCBI Taxonomy" id="1276136"/>
    <lineage>
        <taxon>Eukaryota</taxon>
        <taxon>Fungi</taxon>
        <taxon>Dikarya</taxon>
        <taxon>Ascomycota</taxon>
        <taxon>Pezizomycotina</taxon>
        <taxon>Sordariomycetes</taxon>
        <taxon>Hypocreomycetidae</taxon>
        <taxon>Hypocreales</taxon>
        <taxon>Clavicipitaceae</taxon>
        <taxon>Metarhizium</taxon>
    </lineage>
</organism>
<keyword evidence="3" id="KW-1185">Reference proteome</keyword>
<reference evidence="2 3" key="1">
    <citation type="journal article" date="2014" name="Proc. Natl. Acad. Sci. U.S.A.">
        <title>Trajectory and genomic determinants of fungal-pathogen speciation and host adaptation.</title>
        <authorList>
            <person name="Hu X."/>
            <person name="Xiao G."/>
            <person name="Zheng P."/>
            <person name="Shang Y."/>
            <person name="Su Y."/>
            <person name="Zhang X."/>
            <person name="Liu X."/>
            <person name="Zhan S."/>
            <person name="St Leger R.J."/>
            <person name="Wang C."/>
        </authorList>
    </citation>
    <scope>NUCLEOTIDE SEQUENCE [LARGE SCALE GENOMIC DNA]</scope>
    <source>
        <strain evidence="2 3">ARSEF 977</strain>
    </source>
</reference>
<dbReference type="AlphaFoldDB" id="A0A0B4HE01"/>
<comment type="caution">
    <text evidence="2">The sequence shown here is derived from an EMBL/GenBank/DDBJ whole genome shotgun (WGS) entry which is preliminary data.</text>
</comment>
<sequence length="184" mass="20448">MKYSMVSVAAFVASSLASPAFWDESIKPPGPITITNNMNQAVRLNRSRPKYMDVDEFDEDVEGISTIIPQGRTITISTPPPIQDLKLSVLQAPGNQVEVAYASQGPAFKYAIKRIEHDRFPGVVSVQPQPQSHECRRLTLFPHRPNVGPVRCRAGTRLRVTLCQQGHPHCPPPSPNAEDEIEWL</sequence>
<dbReference type="HOGENOM" id="CLU_120099_0_0_1"/>
<evidence type="ECO:0000313" key="2">
    <source>
        <dbReference type="EMBL" id="KID90412.1"/>
    </source>
</evidence>
<protein>
    <submittedName>
        <fullName evidence="2">Uncharacterized protein</fullName>
    </submittedName>
</protein>